<dbReference type="InterPro" id="IPR006321">
    <property type="entry name" value="PilT/PilU"/>
</dbReference>
<dbReference type="PANTHER" id="PTHR30486">
    <property type="entry name" value="TWITCHING MOTILITY PROTEIN PILT"/>
    <property type="match status" value="1"/>
</dbReference>
<dbReference type="EMBL" id="JAQSIP010000013">
    <property type="protein sequence ID" value="MDD0840875.1"/>
    <property type="molecule type" value="Genomic_DNA"/>
</dbReference>
<dbReference type="RefSeq" id="WP_273953660.1">
    <property type="nucleotide sequence ID" value="NZ_JAQSIP010000013.1"/>
</dbReference>
<reference evidence="3 4" key="1">
    <citation type="submission" date="2023-02" db="EMBL/GenBank/DDBJ databases">
        <title>Bacterial whole genomic sequence of Curvibacter sp. HBC61.</title>
        <authorList>
            <person name="Le V."/>
            <person name="Ko S.-R."/>
            <person name="Ahn C.-Y."/>
            <person name="Oh H.-M."/>
        </authorList>
    </citation>
    <scope>NUCLEOTIDE SEQUENCE [LARGE SCALE GENOMIC DNA]</scope>
    <source>
        <strain evidence="3 4">HBC61</strain>
    </source>
</reference>
<proteinExistence type="inferred from homology"/>
<dbReference type="PANTHER" id="PTHR30486:SF12">
    <property type="entry name" value="TYPE IV PILUS ATPASE PILU"/>
    <property type="match status" value="1"/>
</dbReference>
<dbReference type="Proteomes" id="UP001528673">
    <property type="component" value="Unassembled WGS sequence"/>
</dbReference>
<dbReference type="PROSITE" id="PS00662">
    <property type="entry name" value="T2SP_E"/>
    <property type="match status" value="1"/>
</dbReference>
<evidence type="ECO:0000313" key="4">
    <source>
        <dbReference type="Proteomes" id="UP001528673"/>
    </source>
</evidence>
<keyword evidence="4" id="KW-1185">Reference proteome</keyword>
<sequence>MTQSAAQDASLQYIHTLLRTMVKAGGTDLFLSANFPPAIKLHGEMHPLNNQRLHGEHTRQLAEALMDPRHKQEFEQEMECNFAFSVPEVSRFRVNVFRQQGQVGLVVRTIPNVIPDLDSFGLPAAFKNIVMAKRGLVLVVGAAGSGKSTSLAAMINHRNRHAKGHIVTVEDPVEFVHPSQASLVTHREIGVDTHSWHHALKNALRQAPDVILIGEIRDTETMEQALSFAETGHLCLATLHATSANRTFDRVLNFFPEERRQQVLMDLSMNLNAIVSQRLLRGVQGDSRQPAVEILLNTPTVAEKIYRAEFHDIKAVMTKSRALGMQTFDDAIFDLYEQGAIGYEEALRHADSENELRLNIKLKSRRPLPVQTSPAPLSMAG</sequence>
<gene>
    <name evidence="3" type="ORF">PSQ40_20030</name>
</gene>
<accession>A0ABT5N426</accession>
<protein>
    <submittedName>
        <fullName evidence="3">PilT/PilU family type 4a pilus ATPase</fullName>
    </submittedName>
</protein>
<evidence type="ECO:0000256" key="1">
    <source>
        <dbReference type="ARBA" id="ARBA00006611"/>
    </source>
</evidence>
<comment type="similarity">
    <text evidence="1">Belongs to the GSP E family.</text>
</comment>
<feature type="domain" description="Bacterial type II secretion system protein E" evidence="2">
    <location>
        <begin position="204"/>
        <end position="218"/>
    </location>
</feature>
<comment type="caution">
    <text evidence="3">The sequence shown here is derived from an EMBL/GenBank/DDBJ whole genome shotgun (WGS) entry which is preliminary data.</text>
</comment>
<dbReference type="Pfam" id="PF00437">
    <property type="entry name" value="T2SSE"/>
    <property type="match status" value="1"/>
</dbReference>
<dbReference type="InterPro" id="IPR027417">
    <property type="entry name" value="P-loop_NTPase"/>
</dbReference>
<dbReference type="NCBIfam" id="TIGR01420">
    <property type="entry name" value="pilT_fam"/>
    <property type="match status" value="1"/>
</dbReference>
<organism evidence="3 4">
    <name type="scientific">Curvibacter cyanobacteriorum</name>
    <dbReference type="NCBI Taxonomy" id="3026422"/>
    <lineage>
        <taxon>Bacteria</taxon>
        <taxon>Pseudomonadati</taxon>
        <taxon>Pseudomonadota</taxon>
        <taxon>Betaproteobacteria</taxon>
        <taxon>Burkholderiales</taxon>
        <taxon>Comamonadaceae</taxon>
        <taxon>Curvibacter</taxon>
    </lineage>
</organism>
<evidence type="ECO:0000313" key="3">
    <source>
        <dbReference type="EMBL" id="MDD0840875.1"/>
    </source>
</evidence>
<dbReference type="CDD" id="cd01131">
    <property type="entry name" value="PilT"/>
    <property type="match status" value="1"/>
</dbReference>
<dbReference type="Gene3D" id="3.30.450.90">
    <property type="match status" value="1"/>
</dbReference>
<dbReference type="Gene3D" id="3.40.50.300">
    <property type="entry name" value="P-loop containing nucleotide triphosphate hydrolases"/>
    <property type="match status" value="1"/>
</dbReference>
<dbReference type="InterPro" id="IPR050921">
    <property type="entry name" value="T4SS_GSP_E_ATPase"/>
</dbReference>
<evidence type="ECO:0000259" key="2">
    <source>
        <dbReference type="PROSITE" id="PS00662"/>
    </source>
</evidence>
<dbReference type="SUPFAM" id="SSF52540">
    <property type="entry name" value="P-loop containing nucleoside triphosphate hydrolases"/>
    <property type="match status" value="1"/>
</dbReference>
<name>A0ABT5N426_9BURK</name>
<dbReference type="InterPro" id="IPR001482">
    <property type="entry name" value="T2SS/T4SS_dom"/>
</dbReference>